<dbReference type="GO" id="GO:0000076">
    <property type="term" value="P:DNA replication checkpoint signaling"/>
    <property type="evidence" value="ECO:0007669"/>
    <property type="project" value="UniProtKB-UniRule"/>
</dbReference>
<keyword evidence="3 6" id="KW-0227">DNA damage</keyword>
<evidence type="ECO:0000259" key="8">
    <source>
        <dbReference type="Pfam" id="PF07962"/>
    </source>
</evidence>
<evidence type="ECO:0000256" key="1">
    <source>
        <dbReference type="ARBA" id="ARBA00004123"/>
    </source>
</evidence>
<evidence type="ECO:0000256" key="7">
    <source>
        <dbReference type="SAM" id="MobiDB-lite"/>
    </source>
</evidence>
<evidence type="ECO:0000256" key="2">
    <source>
        <dbReference type="ARBA" id="ARBA00006075"/>
    </source>
</evidence>
<dbReference type="GO" id="GO:0043111">
    <property type="term" value="P:replication fork arrest"/>
    <property type="evidence" value="ECO:0007669"/>
    <property type="project" value="TreeGrafter"/>
</dbReference>
<dbReference type="AlphaFoldDB" id="A0A6G1S5R1"/>
<organism evidence="9">
    <name type="scientific">Aceria tosichella</name>
    <name type="common">wheat curl mite</name>
    <dbReference type="NCBI Taxonomy" id="561515"/>
    <lineage>
        <taxon>Eukaryota</taxon>
        <taxon>Metazoa</taxon>
        <taxon>Ecdysozoa</taxon>
        <taxon>Arthropoda</taxon>
        <taxon>Chelicerata</taxon>
        <taxon>Arachnida</taxon>
        <taxon>Acari</taxon>
        <taxon>Acariformes</taxon>
        <taxon>Trombidiformes</taxon>
        <taxon>Prostigmata</taxon>
        <taxon>Eupodina</taxon>
        <taxon>Eriophyoidea</taxon>
        <taxon>Eriophyidae</taxon>
        <taxon>Eriophyinae</taxon>
        <taxon>Aceriini</taxon>
        <taxon>Aceria</taxon>
    </lineage>
</organism>
<dbReference type="GO" id="GO:0006974">
    <property type="term" value="P:DNA damage response"/>
    <property type="evidence" value="ECO:0007669"/>
    <property type="project" value="UniProtKB-KW"/>
</dbReference>
<name>A0A6G1S5R1_9ACAR</name>
<evidence type="ECO:0000256" key="3">
    <source>
        <dbReference type="ARBA" id="ARBA00022763"/>
    </source>
</evidence>
<gene>
    <name evidence="9" type="primary">tipin</name>
    <name evidence="9" type="ORF">g.8622</name>
</gene>
<dbReference type="InterPro" id="IPR012923">
    <property type="entry name" value="Csm3"/>
</dbReference>
<comment type="function">
    <text evidence="6">Plays an important role in the control of DNA replication and the maintenance of replication fork stability.</text>
</comment>
<dbReference type="PANTHER" id="PTHR13220">
    <property type="entry name" value="TIMELESS INTERACTING-RELATED"/>
    <property type="match status" value="1"/>
</dbReference>
<dbReference type="EMBL" id="GGYP01001075">
    <property type="protein sequence ID" value="MDE45846.1"/>
    <property type="molecule type" value="Transcribed_RNA"/>
</dbReference>
<dbReference type="GO" id="GO:0003677">
    <property type="term" value="F:DNA binding"/>
    <property type="evidence" value="ECO:0007669"/>
    <property type="project" value="TreeGrafter"/>
</dbReference>
<keyword evidence="5 6" id="KW-0131">Cell cycle</keyword>
<evidence type="ECO:0000313" key="9">
    <source>
        <dbReference type="EMBL" id="MDE45846.1"/>
    </source>
</evidence>
<protein>
    <recommendedName>
        <fullName evidence="6">TIMELESS-interacting protein</fullName>
    </recommendedName>
</protein>
<sequence length="146" mass="16949">MDGVWAEEFDDDSFLDYYGEAIEVPEPTKKGEAILIDPLSEDPDAKPPPKPKKIVQNPRPKLDVDRLLNEENGLPQLVRSAYDLMYKPDNEIENLRRTLSVVERWSHRLFPKYTFKDFLDKCETTLGKKRPVKTHLRKVRTGLIPS</sequence>
<feature type="region of interest" description="Disordered" evidence="7">
    <location>
        <begin position="29"/>
        <end position="59"/>
    </location>
</feature>
<keyword evidence="4 6" id="KW-0539">Nucleus</keyword>
<dbReference type="Pfam" id="PF07962">
    <property type="entry name" value="Swi3"/>
    <property type="match status" value="1"/>
</dbReference>
<dbReference type="GO" id="GO:0031297">
    <property type="term" value="P:replication fork processing"/>
    <property type="evidence" value="ECO:0007669"/>
    <property type="project" value="UniProtKB-UniRule"/>
</dbReference>
<dbReference type="GO" id="GO:0031298">
    <property type="term" value="C:replication fork protection complex"/>
    <property type="evidence" value="ECO:0007669"/>
    <property type="project" value="TreeGrafter"/>
</dbReference>
<dbReference type="PANTHER" id="PTHR13220:SF11">
    <property type="entry name" value="TIMELESS-INTERACTING PROTEIN"/>
    <property type="match status" value="1"/>
</dbReference>
<evidence type="ECO:0000256" key="6">
    <source>
        <dbReference type="RuleBase" id="RU366049"/>
    </source>
</evidence>
<evidence type="ECO:0000256" key="5">
    <source>
        <dbReference type="ARBA" id="ARBA00023306"/>
    </source>
</evidence>
<proteinExistence type="inferred from homology"/>
<accession>A0A6G1S5R1</accession>
<comment type="similarity">
    <text evidence="2 6">Belongs to the CSM3 family.</text>
</comment>
<reference evidence="9" key="1">
    <citation type="submission" date="2018-10" db="EMBL/GenBank/DDBJ databases">
        <title>Transcriptome assembly of Aceria tosichella (Wheat curl mite) Type 2.</title>
        <authorList>
            <person name="Scully E.D."/>
            <person name="Geib S.M."/>
            <person name="Palmer N.A."/>
            <person name="Gupta A.K."/>
            <person name="Sarath G."/>
            <person name="Tatineni S."/>
        </authorList>
    </citation>
    <scope>NUCLEOTIDE SEQUENCE</scope>
    <source>
        <strain evidence="9">LincolnNE</strain>
    </source>
</reference>
<comment type="subcellular location">
    <subcellularLocation>
        <location evidence="1 6">Nucleus</location>
    </subcellularLocation>
</comment>
<evidence type="ECO:0000256" key="4">
    <source>
        <dbReference type="ARBA" id="ARBA00023242"/>
    </source>
</evidence>
<feature type="domain" description="Chromosome segregation in meiosis protein 3" evidence="8">
    <location>
        <begin position="61"/>
        <end position="142"/>
    </location>
</feature>
<dbReference type="InterPro" id="IPR040038">
    <property type="entry name" value="TIPIN/Csm3/Swi3"/>
</dbReference>